<evidence type="ECO:0000256" key="8">
    <source>
        <dbReference type="ARBA" id="ARBA00023125"/>
    </source>
</evidence>
<evidence type="ECO:0000256" key="1">
    <source>
        <dbReference type="ARBA" id="ARBA00008428"/>
    </source>
</evidence>
<dbReference type="Gene3D" id="1.10.860.10">
    <property type="entry name" value="DNAb Helicase, Chain A"/>
    <property type="match status" value="1"/>
</dbReference>
<proteinExistence type="inferred from homology"/>
<dbReference type="EMBL" id="QGGB01000007">
    <property type="protein sequence ID" value="PWN06357.1"/>
    <property type="molecule type" value="Genomic_DNA"/>
</dbReference>
<dbReference type="Gene3D" id="3.40.50.300">
    <property type="entry name" value="P-loop containing nucleotide triphosphate hydrolases"/>
    <property type="match status" value="1"/>
</dbReference>
<dbReference type="GO" id="GO:0016887">
    <property type="term" value="F:ATP hydrolysis activity"/>
    <property type="evidence" value="ECO:0007669"/>
    <property type="project" value="RHEA"/>
</dbReference>
<evidence type="ECO:0000256" key="10">
    <source>
        <dbReference type="ARBA" id="ARBA00048954"/>
    </source>
</evidence>
<keyword evidence="7 12" id="KW-0067">ATP-binding</keyword>
<dbReference type="OrthoDB" id="9773982at2"/>
<evidence type="ECO:0000256" key="3">
    <source>
        <dbReference type="ARBA" id="ARBA00022705"/>
    </source>
</evidence>
<dbReference type="InterPro" id="IPR016136">
    <property type="entry name" value="DNA_helicase_N/primase_C"/>
</dbReference>
<dbReference type="GO" id="GO:0043139">
    <property type="term" value="F:5'-3' DNA helicase activity"/>
    <property type="evidence" value="ECO:0007669"/>
    <property type="project" value="UniProtKB-EC"/>
</dbReference>
<dbReference type="SMART" id="SM00382">
    <property type="entry name" value="AAA"/>
    <property type="match status" value="1"/>
</dbReference>
<keyword evidence="6 12" id="KW-0347">Helicase</keyword>
<comment type="function">
    <text evidence="12">The main replicative DNA helicase, it participates in initiation and elongation during chromosome replication. Travels ahead of the DNA replisome, separating dsDNA into templates for DNA synthesis. A processive ATP-dependent 5'-3' DNA helicase it has DNA-dependent ATPase activity.</text>
</comment>
<dbReference type="InterPro" id="IPR027417">
    <property type="entry name" value="P-loop_NTPase"/>
</dbReference>
<keyword evidence="8 12" id="KW-0238">DNA-binding</keyword>
<dbReference type="InterPro" id="IPR003593">
    <property type="entry name" value="AAA+_ATPase"/>
</dbReference>
<dbReference type="Pfam" id="PF00772">
    <property type="entry name" value="DnaB"/>
    <property type="match status" value="1"/>
</dbReference>
<evidence type="ECO:0000256" key="6">
    <source>
        <dbReference type="ARBA" id="ARBA00022806"/>
    </source>
</evidence>
<evidence type="ECO:0000256" key="2">
    <source>
        <dbReference type="ARBA" id="ARBA00022515"/>
    </source>
</evidence>
<comment type="similarity">
    <text evidence="1 12">Belongs to the helicase family. DnaB subfamily.</text>
</comment>
<evidence type="ECO:0000256" key="7">
    <source>
        <dbReference type="ARBA" id="ARBA00022840"/>
    </source>
</evidence>
<keyword evidence="4 12" id="KW-0547">Nucleotide-binding</keyword>
<keyword evidence="2 12" id="KW-0639">Primosome</keyword>
<dbReference type="Pfam" id="PF03796">
    <property type="entry name" value="DnaB_C"/>
    <property type="match status" value="1"/>
</dbReference>
<dbReference type="PROSITE" id="PS51199">
    <property type="entry name" value="SF4_HELICASE"/>
    <property type="match status" value="1"/>
</dbReference>
<dbReference type="GO" id="GO:0003677">
    <property type="term" value="F:DNA binding"/>
    <property type="evidence" value="ECO:0007669"/>
    <property type="project" value="UniProtKB-UniRule"/>
</dbReference>
<dbReference type="InterPro" id="IPR007692">
    <property type="entry name" value="DNA_helicase_DnaB"/>
</dbReference>
<reference evidence="14 15" key="1">
    <citation type="submission" date="2018-05" db="EMBL/GenBank/DDBJ databases">
        <title>Rhodohalobacter halophilus gen. nov., sp. nov., a moderately halophilic member of the family Balneolaceae.</title>
        <authorList>
            <person name="Liu Z.-W."/>
        </authorList>
    </citation>
    <scope>NUCLEOTIDE SEQUENCE [LARGE SCALE GENOMIC DNA]</scope>
    <source>
        <strain evidence="14 15">8A47</strain>
    </source>
</reference>
<dbReference type="GO" id="GO:0005524">
    <property type="term" value="F:ATP binding"/>
    <property type="evidence" value="ECO:0007669"/>
    <property type="project" value="UniProtKB-UniRule"/>
</dbReference>
<dbReference type="SUPFAM" id="SSF48024">
    <property type="entry name" value="N-terminal domain of DnaB helicase"/>
    <property type="match status" value="1"/>
</dbReference>
<dbReference type="SUPFAM" id="SSF52540">
    <property type="entry name" value="P-loop containing nucleoside triphosphate hydrolases"/>
    <property type="match status" value="1"/>
</dbReference>
<sequence>MTKKPHKYSAPAEASDVEEIILATMLMDNGIIPEVSELLQEEDFYTERHRIYFKQIVHLHDSGRVVDLLTLESRLKQINQFKGEEDSARLSDILISAGSSSNIKYYCQIVKEKSILRDLFRFGTEISALSVNPATDAFDLIDQTEKKAFELSSQTYSRKSSEVSSELVSVIKKIDELRRNPTDITGVVSSLDTDKLTGGWQPGELIIIAARPSMGKTAFMLTCARNALARNESNINGVAIFSLEMSNEALTKRLLTMEARVNALDATRGRLDDIQMKSLYRAAENLSSLKIILDDTPSISISELRSKCRRIKSEHDVGLIVVDYLQLMQAGSDEVYNREQEIAAISRGLKSIAKELNIPVIVLSQLSRAVEQRGGDKRPQLSDLRESGSIEQDADLVIFLYRPEYYGITTTSEGRPTEGLAEAIIAKQRNGPTGTVTVRFIKEYARFENLINE</sequence>
<dbReference type="Proteomes" id="UP000245533">
    <property type="component" value="Unassembled WGS sequence"/>
</dbReference>
<dbReference type="RefSeq" id="WP_109647150.1">
    <property type="nucleotide sequence ID" value="NZ_QGGB01000007.1"/>
</dbReference>
<keyword evidence="3 12" id="KW-0235">DNA replication</keyword>
<dbReference type="AlphaFoldDB" id="A0A316TP30"/>
<dbReference type="PANTHER" id="PTHR30153:SF2">
    <property type="entry name" value="REPLICATIVE DNA HELICASE"/>
    <property type="match status" value="1"/>
</dbReference>
<dbReference type="GO" id="GO:0006269">
    <property type="term" value="P:DNA replication, synthesis of primer"/>
    <property type="evidence" value="ECO:0007669"/>
    <property type="project" value="UniProtKB-UniRule"/>
</dbReference>
<evidence type="ECO:0000313" key="14">
    <source>
        <dbReference type="EMBL" id="PWN06357.1"/>
    </source>
</evidence>
<dbReference type="InterPro" id="IPR036185">
    <property type="entry name" value="DNA_heli_DnaB-like_N_sf"/>
</dbReference>
<dbReference type="InterPro" id="IPR007693">
    <property type="entry name" value="DNA_helicase_DnaB-like_N"/>
</dbReference>
<feature type="domain" description="SF4 helicase" evidence="13">
    <location>
        <begin position="180"/>
        <end position="453"/>
    </location>
</feature>
<accession>A0A316TP30</accession>
<keyword evidence="15" id="KW-1185">Reference proteome</keyword>
<keyword evidence="5 12" id="KW-0378">Hydrolase</keyword>
<evidence type="ECO:0000256" key="11">
    <source>
        <dbReference type="NCBIfam" id="TIGR00665"/>
    </source>
</evidence>
<dbReference type="PANTHER" id="PTHR30153">
    <property type="entry name" value="REPLICATIVE DNA HELICASE DNAB"/>
    <property type="match status" value="1"/>
</dbReference>
<dbReference type="GO" id="GO:1990077">
    <property type="term" value="C:primosome complex"/>
    <property type="evidence" value="ECO:0007669"/>
    <property type="project" value="UniProtKB-UniRule"/>
</dbReference>
<name>A0A316TP30_9BACT</name>
<dbReference type="EC" id="5.6.2.3" evidence="11 12"/>
<evidence type="ECO:0000313" key="15">
    <source>
        <dbReference type="Proteomes" id="UP000245533"/>
    </source>
</evidence>
<dbReference type="InterPro" id="IPR007694">
    <property type="entry name" value="DNA_helicase_DnaB-like_C"/>
</dbReference>
<evidence type="ECO:0000256" key="12">
    <source>
        <dbReference type="RuleBase" id="RU362085"/>
    </source>
</evidence>
<evidence type="ECO:0000256" key="9">
    <source>
        <dbReference type="ARBA" id="ARBA00023235"/>
    </source>
</evidence>
<keyword evidence="9" id="KW-0413">Isomerase</keyword>
<protein>
    <recommendedName>
        <fullName evidence="11 12">Replicative DNA helicase</fullName>
        <ecNumber evidence="11 12">5.6.2.3</ecNumber>
    </recommendedName>
</protein>
<comment type="caution">
    <text evidence="14">The sequence shown here is derived from an EMBL/GenBank/DDBJ whole genome shotgun (WGS) entry which is preliminary data.</text>
</comment>
<evidence type="ECO:0000256" key="5">
    <source>
        <dbReference type="ARBA" id="ARBA00022801"/>
    </source>
</evidence>
<dbReference type="NCBIfam" id="TIGR00665">
    <property type="entry name" value="DnaB"/>
    <property type="match status" value="1"/>
</dbReference>
<dbReference type="GO" id="GO:0005829">
    <property type="term" value="C:cytosol"/>
    <property type="evidence" value="ECO:0007669"/>
    <property type="project" value="TreeGrafter"/>
</dbReference>
<gene>
    <name evidence="14" type="primary">dnaB</name>
    <name evidence="14" type="ORF">DDZ15_11085</name>
</gene>
<comment type="catalytic activity">
    <reaction evidence="10 12">
        <text>ATP + H2O = ADP + phosphate + H(+)</text>
        <dbReference type="Rhea" id="RHEA:13065"/>
        <dbReference type="ChEBI" id="CHEBI:15377"/>
        <dbReference type="ChEBI" id="CHEBI:15378"/>
        <dbReference type="ChEBI" id="CHEBI:30616"/>
        <dbReference type="ChEBI" id="CHEBI:43474"/>
        <dbReference type="ChEBI" id="CHEBI:456216"/>
        <dbReference type="EC" id="5.6.2.3"/>
    </reaction>
</comment>
<dbReference type="CDD" id="cd00984">
    <property type="entry name" value="DnaB_C"/>
    <property type="match status" value="1"/>
</dbReference>
<organism evidence="14 15">
    <name type="scientific">Rhodohalobacter mucosus</name>
    <dbReference type="NCBI Taxonomy" id="2079485"/>
    <lineage>
        <taxon>Bacteria</taxon>
        <taxon>Pseudomonadati</taxon>
        <taxon>Balneolota</taxon>
        <taxon>Balneolia</taxon>
        <taxon>Balneolales</taxon>
        <taxon>Balneolaceae</taxon>
        <taxon>Rhodohalobacter</taxon>
    </lineage>
</organism>
<evidence type="ECO:0000256" key="4">
    <source>
        <dbReference type="ARBA" id="ARBA00022741"/>
    </source>
</evidence>
<evidence type="ECO:0000259" key="13">
    <source>
        <dbReference type="PROSITE" id="PS51199"/>
    </source>
</evidence>